<keyword evidence="7" id="KW-0479">Metal-binding</keyword>
<dbReference type="GO" id="GO:0006777">
    <property type="term" value="P:Mo-molybdopterin cofactor biosynthetic process"/>
    <property type="evidence" value="ECO:0007669"/>
    <property type="project" value="UniProtKB-UniRule"/>
</dbReference>
<dbReference type="SUPFAM" id="SSF53218">
    <property type="entry name" value="Molybdenum cofactor biosynthesis proteins"/>
    <property type="match status" value="1"/>
</dbReference>
<evidence type="ECO:0000256" key="2">
    <source>
        <dbReference type="ARBA" id="ARBA00005046"/>
    </source>
</evidence>
<dbReference type="EC" id="2.10.1.1" evidence="7"/>
<keyword evidence="7" id="KW-0808">Transferase</keyword>
<reference evidence="9 10" key="1">
    <citation type="submission" date="2018-08" db="EMBL/GenBank/DDBJ databases">
        <title>Genomic Encyclopedia of Type Strains, Phase IV (KMG-IV): sequencing the most valuable type-strain genomes for metagenomic binning, comparative biology and taxonomic classification.</title>
        <authorList>
            <person name="Goeker M."/>
        </authorList>
    </citation>
    <scope>NUCLEOTIDE SEQUENCE [LARGE SCALE GENOMIC DNA]</scope>
    <source>
        <strain evidence="9 10">DSM 23923</strain>
    </source>
</reference>
<evidence type="ECO:0000256" key="1">
    <source>
        <dbReference type="ARBA" id="ARBA00002901"/>
    </source>
</evidence>
<dbReference type="RefSeq" id="WP_116224441.1">
    <property type="nucleotide sequence ID" value="NZ_AP018437.1"/>
</dbReference>
<protein>
    <recommendedName>
        <fullName evidence="7">Molybdopterin molybdenumtransferase</fullName>
        <ecNumber evidence="7">2.10.1.1</ecNumber>
    </recommendedName>
</protein>
<dbReference type="InterPro" id="IPR008284">
    <property type="entry name" value="MoCF_biosynth_CS"/>
</dbReference>
<dbReference type="SUPFAM" id="SSF53850">
    <property type="entry name" value="Periplasmic binding protein-like II"/>
    <property type="match status" value="1"/>
</dbReference>
<dbReference type="InterPro" id="IPR036688">
    <property type="entry name" value="MoeA_C_domain_IV_sf"/>
</dbReference>
<dbReference type="EMBL" id="QUMS01000001">
    <property type="protein sequence ID" value="REG11304.1"/>
    <property type="molecule type" value="Genomic_DNA"/>
</dbReference>
<gene>
    <name evidence="9" type="ORF">DFR64_1182</name>
</gene>
<keyword evidence="5 7" id="KW-0501">Molybdenum cofactor biosynthesis</keyword>
<dbReference type="InterPro" id="IPR036425">
    <property type="entry name" value="MoaB/Mog-like_dom_sf"/>
</dbReference>
<evidence type="ECO:0000313" key="10">
    <source>
        <dbReference type="Proteomes" id="UP000256388"/>
    </source>
</evidence>
<keyword evidence="4 7" id="KW-0500">Molybdenum</keyword>
<dbReference type="UniPathway" id="UPA00344"/>
<dbReference type="InterPro" id="IPR005110">
    <property type="entry name" value="MoeA_linker/N"/>
</dbReference>
<dbReference type="PANTHER" id="PTHR10192">
    <property type="entry name" value="MOLYBDOPTERIN BIOSYNTHESIS PROTEIN"/>
    <property type="match status" value="1"/>
</dbReference>
<name>A0A347ZS50_9CHLR</name>
<evidence type="ECO:0000256" key="7">
    <source>
        <dbReference type="RuleBase" id="RU365090"/>
    </source>
</evidence>
<dbReference type="Gene3D" id="2.40.340.10">
    <property type="entry name" value="MoeA, C-terminal, domain IV"/>
    <property type="match status" value="1"/>
</dbReference>
<sequence>MPFQYLTNFPLDDAVQTYLDALNTHGLSYKTEEIPIGLALGRITSRAVYARICAPHYNACAMDGIALSARITFGATETTPVRLQESDFVRVDTGDPLPAGCDAVVMIEDVIEEDGQVSLYAAAAPWQHVRQIGEDISAGDMILPSFTEVTPAGMGAMLAAGVMKLETVKQPVVGIIPTGDEIVPPTEHPGEGDIIEFNSTIFSSMLTQWGCLPRVYPIVKDRLSEIEALLRKAVDECDAVILNAGSSAGSEDYSAQAIRSIGEVVLHGIAIKPGKPAVLGLAQNSSQAGLVPVLGVPGYPVSGILVLEHVFKPVLQQLTCRQPEKIEHVQAVVSRRLNSSLKYREFIRARLGLVNGKTVAVPLNRGAGVVSSFVKADGIIDIPQDMEGYEAGQSVDVRLLHSLDEIARMLVITGSHDPLLDEVADIMRRTWRDSLVASSHVGSMGGIMAVKRGEAHLGGIHLLDEASGTYNIPYLKKYFPEGGVVLVECVERIQGLMVAPGNPKGIQGFADLPRLSYVNRQKGSGTRILCDYLAKENHLDTAQINGYEREEFTHTAVAAAVASGTADAGMGILSAARIYGLEFIPICPEQYDLLIAEDALQLEAVQRLLEVLKGPEFAERLKKLGGYTLNKPGEVRPWN</sequence>
<dbReference type="PROSITE" id="PS01079">
    <property type="entry name" value="MOCF_BIOSYNTHESIS_2"/>
    <property type="match status" value="1"/>
</dbReference>
<dbReference type="Gene3D" id="3.40.980.10">
    <property type="entry name" value="MoaB/Mog-like domain"/>
    <property type="match status" value="1"/>
</dbReference>
<dbReference type="Proteomes" id="UP000256388">
    <property type="component" value="Unassembled WGS sequence"/>
</dbReference>
<dbReference type="Gene3D" id="3.90.105.10">
    <property type="entry name" value="Molybdopterin biosynthesis moea protein, domain 2"/>
    <property type="match status" value="1"/>
</dbReference>
<dbReference type="AlphaFoldDB" id="A0A347ZS50"/>
<dbReference type="InterPro" id="IPR038987">
    <property type="entry name" value="MoeA-like"/>
</dbReference>
<evidence type="ECO:0000313" key="9">
    <source>
        <dbReference type="EMBL" id="REG11304.1"/>
    </source>
</evidence>
<keyword evidence="7" id="KW-0460">Magnesium</keyword>
<dbReference type="InterPro" id="IPR005111">
    <property type="entry name" value="MoeA_C_domain_IV"/>
</dbReference>
<accession>A0A347ZS50</accession>
<comment type="similarity">
    <text evidence="3 7">Belongs to the MoeA family.</text>
</comment>
<comment type="catalytic activity">
    <reaction evidence="6">
        <text>adenylyl-molybdopterin + molybdate = Mo-molybdopterin + AMP + H(+)</text>
        <dbReference type="Rhea" id="RHEA:35047"/>
        <dbReference type="ChEBI" id="CHEBI:15378"/>
        <dbReference type="ChEBI" id="CHEBI:36264"/>
        <dbReference type="ChEBI" id="CHEBI:62727"/>
        <dbReference type="ChEBI" id="CHEBI:71302"/>
        <dbReference type="ChEBI" id="CHEBI:456215"/>
        <dbReference type="EC" id="2.10.1.1"/>
    </reaction>
</comment>
<dbReference type="SUPFAM" id="SSF63882">
    <property type="entry name" value="MoeA N-terminal region -like"/>
    <property type="match status" value="1"/>
</dbReference>
<comment type="pathway">
    <text evidence="2 7">Cofactor biosynthesis; molybdopterin biosynthesis.</text>
</comment>
<organism evidence="9 10">
    <name type="scientific">Pelolinea submarina</name>
    <dbReference type="NCBI Taxonomy" id="913107"/>
    <lineage>
        <taxon>Bacteria</taxon>
        <taxon>Bacillati</taxon>
        <taxon>Chloroflexota</taxon>
        <taxon>Anaerolineae</taxon>
        <taxon>Anaerolineales</taxon>
        <taxon>Anaerolineaceae</taxon>
        <taxon>Pelolinea</taxon>
    </lineage>
</organism>
<dbReference type="Gene3D" id="2.170.190.11">
    <property type="entry name" value="Molybdopterin biosynthesis moea protein, domain 3"/>
    <property type="match status" value="1"/>
</dbReference>
<dbReference type="SMART" id="SM00852">
    <property type="entry name" value="MoCF_biosynth"/>
    <property type="match status" value="1"/>
</dbReference>
<evidence type="ECO:0000256" key="3">
    <source>
        <dbReference type="ARBA" id="ARBA00010763"/>
    </source>
</evidence>
<dbReference type="NCBIfam" id="NF011068">
    <property type="entry name" value="PRK14498.1"/>
    <property type="match status" value="1"/>
</dbReference>
<dbReference type="OrthoDB" id="9804758at2"/>
<proteinExistence type="inferred from homology"/>
<comment type="caution">
    <text evidence="9">The sequence shown here is derived from an EMBL/GenBank/DDBJ whole genome shotgun (WGS) entry which is preliminary data.</text>
</comment>
<dbReference type="Pfam" id="PF03453">
    <property type="entry name" value="MoeA_N"/>
    <property type="match status" value="1"/>
</dbReference>
<evidence type="ECO:0000256" key="4">
    <source>
        <dbReference type="ARBA" id="ARBA00022505"/>
    </source>
</evidence>
<dbReference type="GO" id="GO:0046872">
    <property type="term" value="F:metal ion binding"/>
    <property type="evidence" value="ECO:0007669"/>
    <property type="project" value="UniProtKB-UniRule"/>
</dbReference>
<evidence type="ECO:0000259" key="8">
    <source>
        <dbReference type="SMART" id="SM00852"/>
    </source>
</evidence>
<comment type="cofactor">
    <cofactor evidence="7">
        <name>Mg(2+)</name>
        <dbReference type="ChEBI" id="CHEBI:18420"/>
    </cofactor>
</comment>
<dbReference type="PANTHER" id="PTHR10192:SF16">
    <property type="entry name" value="MOLYBDOPTERIN MOLYBDENUMTRANSFERASE"/>
    <property type="match status" value="1"/>
</dbReference>
<dbReference type="InterPro" id="IPR024370">
    <property type="entry name" value="PBP_domain"/>
</dbReference>
<feature type="domain" description="MoaB/Mog" evidence="8">
    <location>
        <begin position="174"/>
        <end position="318"/>
    </location>
</feature>
<dbReference type="Pfam" id="PF00994">
    <property type="entry name" value="MoCF_biosynth"/>
    <property type="match status" value="1"/>
</dbReference>
<dbReference type="GO" id="GO:0061599">
    <property type="term" value="F:molybdopterin molybdotransferase activity"/>
    <property type="evidence" value="ECO:0007669"/>
    <property type="project" value="UniProtKB-UniRule"/>
</dbReference>
<comment type="function">
    <text evidence="1 7">Catalyzes the insertion of molybdate into adenylated molybdopterin with the concomitant release of AMP.</text>
</comment>
<keyword evidence="10" id="KW-1185">Reference proteome</keyword>
<dbReference type="SUPFAM" id="SSF63867">
    <property type="entry name" value="MoeA C-terminal domain-like"/>
    <property type="match status" value="1"/>
</dbReference>
<evidence type="ECO:0000256" key="6">
    <source>
        <dbReference type="ARBA" id="ARBA00047317"/>
    </source>
</evidence>
<dbReference type="InterPro" id="IPR001453">
    <property type="entry name" value="MoaB/Mog_dom"/>
</dbReference>
<dbReference type="InterPro" id="IPR036135">
    <property type="entry name" value="MoeA_linker/N_sf"/>
</dbReference>
<dbReference type="Pfam" id="PF03454">
    <property type="entry name" value="MoeA_C"/>
    <property type="match status" value="1"/>
</dbReference>
<evidence type="ECO:0000256" key="5">
    <source>
        <dbReference type="ARBA" id="ARBA00023150"/>
    </source>
</evidence>
<dbReference type="GO" id="GO:0005829">
    <property type="term" value="C:cytosol"/>
    <property type="evidence" value="ECO:0007669"/>
    <property type="project" value="TreeGrafter"/>
</dbReference>
<dbReference type="CDD" id="cd00887">
    <property type="entry name" value="MoeA"/>
    <property type="match status" value="1"/>
</dbReference>
<dbReference type="Pfam" id="PF12727">
    <property type="entry name" value="PBP_like"/>
    <property type="match status" value="1"/>
</dbReference>